<proteinExistence type="predicted"/>
<reference evidence="1 2" key="1">
    <citation type="journal article" date="2023" name="bioRxiv">
        <title>Conserved and derived expression patterns and positive selection on dental genes reveal complex evolutionary context of ever-growing rodent molars.</title>
        <authorList>
            <person name="Calamari Z.T."/>
            <person name="Song A."/>
            <person name="Cohen E."/>
            <person name="Akter M."/>
            <person name="Roy R.D."/>
            <person name="Hallikas O."/>
            <person name="Christensen M.M."/>
            <person name="Li P."/>
            <person name="Marangoni P."/>
            <person name="Jernvall J."/>
            <person name="Klein O.D."/>
        </authorList>
    </citation>
    <scope>NUCLEOTIDE SEQUENCE [LARGE SCALE GENOMIC DNA]</scope>
    <source>
        <strain evidence="1">V071</strain>
    </source>
</reference>
<dbReference type="EMBL" id="JBBHLL010000519">
    <property type="protein sequence ID" value="KAK7801137.1"/>
    <property type="molecule type" value="Genomic_DNA"/>
</dbReference>
<gene>
    <name evidence="1" type="ORF">U0070_002804</name>
</gene>
<protein>
    <submittedName>
        <fullName evidence="1">Uncharacterized protein</fullName>
    </submittedName>
</protein>
<sequence length="83" mass="9844">MKLLSSDCVNWRYRRTLASSKTTKKEGNYRQTTMTQWTREHWSHLELAELKDKAIAKAKASSYLESRLNDDDQAHPLTWKKME</sequence>
<organism evidence="1 2">
    <name type="scientific">Myodes glareolus</name>
    <name type="common">Bank vole</name>
    <name type="synonym">Clethrionomys glareolus</name>
    <dbReference type="NCBI Taxonomy" id="447135"/>
    <lineage>
        <taxon>Eukaryota</taxon>
        <taxon>Metazoa</taxon>
        <taxon>Chordata</taxon>
        <taxon>Craniata</taxon>
        <taxon>Vertebrata</taxon>
        <taxon>Euteleostomi</taxon>
        <taxon>Mammalia</taxon>
        <taxon>Eutheria</taxon>
        <taxon>Euarchontoglires</taxon>
        <taxon>Glires</taxon>
        <taxon>Rodentia</taxon>
        <taxon>Myomorpha</taxon>
        <taxon>Muroidea</taxon>
        <taxon>Cricetidae</taxon>
        <taxon>Arvicolinae</taxon>
        <taxon>Myodes</taxon>
    </lineage>
</organism>
<accession>A0AAW0HDX9</accession>
<comment type="caution">
    <text evidence="1">The sequence shown here is derived from an EMBL/GenBank/DDBJ whole genome shotgun (WGS) entry which is preliminary data.</text>
</comment>
<dbReference type="Proteomes" id="UP001488838">
    <property type="component" value="Unassembled WGS sequence"/>
</dbReference>
<evidence type="ECO:0000313" key="2">
    <source>
        <dbReference type="Proteomes" id="UP001488838"/>
    </source>
</evidence>
<name>A0AAW0HDX9_MYOGA</name>
<dbReference type="AlphaFoldDB" id="A0AAW0HDX9"/>
<evidence type="ECO:0000313" key="1">
    <source>
        <dbReference type="EMBL" id="KAK7801137.1"/>
    </source>
</evidence>
<keyword evidence="2" id="KW-1185">Reference proteome</keyword>